<evidence type="ECO:0000313" key="2">
    <source>
        <dbReference type="Proteomes" id="UP000291933"/>
    </source>
</evidence>
<gene>
    <name evidence="1" type="ORF">ET996_07465</name>
</gene>
<name>A0A4V2JT76_PROTD</name>
<dbReference type="Proteomes" id="UP000291933">
    <property type="component" value="Unassembled WGS sequence"/>
</dbReference>
<organism evidence="1 2">
    <name type="scientific">Propioniciclava tarda</name>
    <dbReference type="NCBI Taxonomy" id="433330"/>
    <lineage>
        <taxon>Bacteria</taxon>
        <taxon>Bacillati</taxon>
        <taxon>Actinomycetota</taxon>
        <taxon>Actinomycetes</taxon>
        <taxon>Propionibacteriales</taxon>
        <taxon>Propionibacteriaceae</taxon>
        <taxon>Propioniciclava</taxon>
    </lineage>
</organism>
<evidence type="ECO:0000313" key="1">
    <source>
        <dbReference type="EMBL" id="TBT95091.1"/>
    </source>
</evidence>
<dbReference type="EMBL" id="SDMR01000007">
    <property type="protein sequence ID" value="TBT95091.1"/>
    <property type="molecule type" value="Genomic_DNA"/>
</dbReference>
<keyword evidence="2" id="KW-1185">Reference proteome</keyword>
<dbReference type="AlphaFoldDB" id="A0A4V2JT76"/>
<reference evidence="1 2" key="1">
    <citation type="submission" date="2019-01" db="EMBL/GenBank/DDBJ databases">
        <title>Lactibacter flavus gen. nov., sp. nov., a novel bacterium of the family Propionibacteriaceae isolated from raw milk and dairy products.</title>
        <authorList>
            <person name="Huptas C."/>
            <person name="Wenning M."/>
            <person name="Breitenwieser F."/>
            <person name="Doll E."/>
            <person name="Von Neubeck M."/>
            <person name="Busse H.-J."/>
            <person name="Scherer S."/>
        </authorList>
    </citation>
    <scope>NUCLEOTIDE SEQUENCE [LARGE SCALE GENOMIC DNA]</scope>
    <source>
        <strain evidence="1 2">DSM 22130</strain>
    </source>
</reference>
<accession>A0A4V2JT76</accession>
<protein>
    <submittedName>
        <fullName evidence="1">Uncharacterized protein</fullName>
    </submittedName>
</protein>
<comment type="caution">
    <text evidence="1">The sequence shown here is derived from an EMBL/GenBank/DDBJ whole genome shotgun (WGS) entry which is preliminary data.</text>
</comment>
<proteinExistence type="predicted"/>
<dbReference type="OrthoDB" id="9789781at2"/>
<sequence length="89" mass="9928">MTWHRFDPATFTIGRTDLAVTPELSIGLYNAERSIVDAFRLAHTEGSEQAIDALKRWLRRGGQPSLLLNTAANFPKVLPKLRAALEVLL</sequence>